<dbReference type="SMART" id="SM00355">
    <property type="entry name" value="ZnF_C2H2"/>
    <property type="match status" value="3"/>
</dbReference>
<feature type="domain" description="C2H2-type" evidence="2">
    <location>
        <begin position="24"/>
        <end position="45"/>
    </location>
</feature>
<comment type="caution">
    <text evidence="6">The sequence shown here is derived from an EMBL/GenBank/DDBJ whole genome shotgun (WGS) entry which is preliminary data.</text>
</comment>
<dbReference type="EMBL" id="CAJOBB010003181">
    <property type="protein sequence ID" value="CAF4025396.1"/>
    <property type="molecule type" value="Genomic_DNA"/>
</dbReference>
<dbReference type="Proteomes" id="UP000663860">
    <property type="component" value="Unassembled WGS sequence"/>
</dbReference>
<dbReference type="EMBL" id="CAJNON010000019">
    <property type="protein sequence ID" value="CAF0791848.1"/>
    <property type="molecule type" value="Genomic_DNA"/>
</dbReference>
<dbReference type="EMBL" id="CAJNOE010000008">
    <property type="protein sequence ID" value="CAF0719599.1"/>
    <property type="molecule type" value="Genomic_DNA"/>
</dbReference>
<dbReference type="AlphaFoldDB" id="A0A818RHH5"/>
<evidence type="ECO:0000313" key="3">
    <source>
        <dbReference type="EMBL" id="CAF0719599.1"/>
    </source>
</evidence>
<dbReference type="PROSITE" id="PS00028">
    <property type="entry name" value="ZINC_FINGER_C2H2_1"/>
    <property type="match status" value="1"/>
</dbReference>
<dbReference type="Proteomes" id="UP000663845">
    <property type="component" value="Unassembled WGS sequence"/>
</dbReference>
<evidence type="ECO:0000313" key="9">
    <source>
        <dbReference type="Proteomes" id="UP000663881"/>
    </source>
</evidence>
<proteinExistence type="predicted"/>
<evidence type="ECO:0000256" key="1">
    <source>
        <dbReference type="SAM" id="MobiDB-lite"/>
    </source>
</evidence>
<dbReference type="EMBL" id="CAJOAZ010000595">
    <property type="protein sequence ID" value="CAF3680498.1"/>
    <property type="molecule type" value="Genomic_DNA"/>
</dbReference>
<name>A0A818RHH5_9BILA</name>
<feature type="region of interest" description="Disordered" evidence="1">
    <location>
        <begin position="99"/>
        <end position="119"/>
    </location>
</feature>
<dbReference type="Gene3D" id="3.30.160.60">
    <property type="entry name" value="Classic Zinc Finger"/>
    <property type="match status" value="1"/>
</dbReference>
<dbReference type="EMBL" id="CAJNOG010000017">
    <property type="protein sequence ID" value="CAF0763778.1"/>
    <property type="molecule type" value="Genomic_DNA"/>
</dbReference>
<accession>A0A818RHH5</accession>
<dbReference type="EMBL" id="CAJOAY010000385">
    <property type="protein sequence ID" value="CAF3650822.1"/>
    <property type="molecule type" value="Genomic_DNA"/>
</dbReference>
<feature type="compositionally biased region" description="Low complexity" evidence="1">
    <location>
        <begin position="104"/>
        <end position="117"/>
    </location>
</feature>
<evidence type="ECO:0000313" key="5">
    <source>
        <dbReference type="EMBL" id="CAF0791848.1"/>
    </source>
</evidence>
<organism evidence="6 9">
    <name type="scientific">Adineta steineri</name>
    <dbReference type="NCBI Taxonomy" id="433720"/>
    <lineage>
        <taxon>Eukaryota</taxon>
        <taxon>Metazoa</taxon>
        <taxon>Spiralia</taxon>
        <taxon>Gnathifera</taxon>
        <taxon>Rotifera</taxon>
        <taxon>Eurotatoria</taxon>
        <taxon>Bdelloidea</taxon>
        <taxon>Adinetida</taxon>
        <taxon>Adinetidae</taxon>
        <taxon>Adineta</taxon>
    </lineage>
</organism>
<evidence type="ECO:0000313" key="8">
    <source>
        <dbReference type="EMBL" id="CAF4025396.1"/>
    </source>
</evidence>
<gene>
    <name evidence="3" type="ORF">IZO911_LOCUS1761</name>
    <name evidence="4" type="ORF">JYZ213_LOCUS3216</name>
    <name evidence="8" type="ORF">KXQ929_LOCUS29942</name>
    <name evidence="6" type="ORF">OKA104_LOCUS9187</name>
    <name evidence="7" type="ORF">OXD698_LOCUS10883</name>
    <name evidence="5" type="ORF">VCS650_LOCUS3535</name>
</gene>
<reference evidence="6" key="1">
    <citation type="submission" date="2021-02" db="EMBL/GenBank/DDBJ databases">
        <authorList>
            <person name="Nowell W R."/>
        </authorList>
    </citation>
    <scope>NUCLEOTIDE SEQUENCE</scope>
</reference>
<sequence length="281" mass="32644">MNSYIIEKQIPSNSIESTKLLHICSQCTRTFKDINNFREHLFQEHGELGVNVRQCHLCSYATLLKSKYDCHIRCHLNNRVIRCQKCNYSTINIRHMSKHERQHNVSNSSNITTASSNEYPIREAKRARIENINSSSSSSSNTNWSTTLYIDTQIKDEPLKLNTEQQNGFSSCFLTDKLLMPDNKKSFIPQQEKIDDLQNLRSLQSNSSYSTEELNCIPCTHQHNLIALRTNVWTLLRMLLPQLSLYYPSVSMIDYESDHCIDRLVANLIQIPSYYRSYPPV</sequence>
<dbReference type="Proteomes" id="UP000663868">
    <property type="component" value="Unassembled WGS sequence"/>
</dbReference>
<evidence type="ECO:0000313" key="7">
    <source>
        <dbReference type="EMBL" id="CAF3680498.1"/>
    </source>
</evidence>
<protein>
    <recommendedName>
        <fullName evidence="2">C2H2-type domain-containing protein</fullName>
    </recommendedName>
</protein>
<evidence type="ECO:0000313" key="6">
    <source>
        <dbReference type="EMBL" id="CAF3650822.1"/>
    </source>
</evidence>
<dbReference type="Proteomes" id="UP000663891">
    <property type="component" value="Unassembled WGS sequence"/>
</dbReference>
<dbReference type="Proteomes" id="UP000663844">
    <property type="component" value="Unassembled WGS sequence"/>
</dbReference>
<dbReference type="OrthoDB" id="427030at2759"/>
<dbReference type="InterPro" id="IPR013087">
    <property type="entry name" value="Znf_C2H2_type"/>
</dbReference>
<dbReference type="Proteomes" id="UP000663881">
    <property type="component" value="Unassembled WGS sequence"/>
</dbReference>
<evidence type="ECO:0000313" key="4">
    <source>
        <dbReference type="EMBL" id="CAF0763778.1"/>
    </source>
</evidence>
<evidence type="ECO:0000259" key="2">
    <source>
        <dbReference type="PROSITE" id="PS00028"/>
    </source>
</evidence>